<dbReference type="InterPro" id="IPR002372">
    <property type="entry name" value="PQQ_rpt_dom"/>
</dbReference>
<dbReference type="OrthoDB" id="264813at2"/>
<dbReference type="SUPFAM" id="SSF50998">
    <property type="entry name" value="Quinoprotein alcohol dehydrogenase-like"/>
    <property type="match status" value="1"/>
</dbReference>
<dbReference type="EMBL" id="CP036434">
    <property type="protein sequence ID" value="QDV05381.1"/>
    <property type="molecule type" value="Genomic_DNA"/>
</dbReference>
<dbReference type="PANTHER" id="PTHR35340:SF5">
    <property type="entry name" value="ASST-DOMAIN-CONTAINING PROTEIN"/>
    <property type="match status" value="1"/>
</dbReference>
<dbReference type="Pfam" id="PF13360">
    <property type="entry name" value="PQQ_2"/>
    <property type="match status" value="1"/>
</dbReference>
<keyword evidence="3" id="KW-0808">Transferase</keyword>
<gene>
    <name evidence="3" type="ORF">Poly30_08780</name>
</gene>
<protein>
    <submittedName>
        <fullName evidence="3">Arylsulfotransferase (ASST)</fullName>
    </submittedName>
</protein>
<keyword evidence="4" id="KW-1185">Reference proteome</keyword>
<keyword evidence="1" id="KW-0732">Signal</keyword>
<dbReference type="Gene3D" id="2.130.10.10">
    <property type="entry name" value="YVTN repeat-like/Quinoprotein amine dehydrogenase"/>
    <property type="match status" value="1"/>
</dbReference>
<dbReference type="InterPro" id="IPR011047">
    <property type="entry name" value="Quinoprotein_ADH-like_sf"/>
</dbReference>
<sequence length="319" mass="34819" precursor="true">MNLAVFSLLVAALVPATTPAQGAAPVAHEVLLQGNDRLAIIAPDGEIRWEMRWGGIHDIHWLENGHILTRQGAATVVEIDPETKEVVWSYDSSKEGGNGGKPVEVHAFERLANGHTMIAESGPARLIEVDADGKIQKEIQLVVDHPGAHTDTRLVRSTPAGTYLVAHEADGKVREYSRESGEVVWDFEVPLFGREPAGGHGLEAYGNRLFQALRLPSGNTLISTGNGHGVIEVTPEKKVVWQLQQNDLEGIRFAWVTTLEVLADGHYVIGNCHAGPGQPLLVEIEPKTKKVVWTFDRHDDFGNSVSNSQLLDVRGESLR</sequence>
<feature type="signal peptide" evidence="1">
    <location>
        <begin position="1"/>
        <end position="22"/>
    </location>
</feature>
<dbReference type="InterPro" id="IPR015943">
    <property type="entry name" value="WD40/YVTN_repeat-like_dom_sf"/>
</dbReference>
<dbReference type="InterPro" id="IPR053143">
    <property type="entry name" value="Arylsulfate_ST"/>
</dbReference>
<dbReference type="PANTHER" id="PTHR35340">
    <property type="entry name" value="PQQ ENZYME REPEAT PROTEIN-RELATED"/>
    <property type="match status" value="1"/>
</dbReference>
<reference evidence="3 4" key="1">
    <citation type="submission" date="2019-02" db="EMBL/GenBank/DDBJ databases">
        <title>Deep-cultivation of Planctomycetes and their phenomic and genomic characterization uncovers novel biology.</title>
        <authorList>
            <person name="Wiegand S."/>
            <person name="Jogler M."/>
            <person name="Boedeker C."/>
            <person name="Pinto D."/>
            <person name="Vollmers J."/>
            <person name="Rivas-Marin E."/>
            <person name="Kohn T."/>
            <person name="Peeters S.H."/>
            <person name="Heuer A."/>
            <person name="Rast P."/>
            <person name="Oberbeckmann S."/>
            <person name="Bunk B."/>
            <person name="Jeske O."/>
            <person name="Meyerdierks A."/>
            <person name="Storesund J.E."/>
            <person name="Kallscheuer N."/>
            <person name="Luecker S."/>
            <person name="Lage O.M."/>
            <person name="Pohl T."/>
            <person name="Merkel B.J."/>
            <person name="Hornburger P."/>
            <person name="Mueller R.-W."/>
            <person name="Bruemmer F."/>
            <person name="Labrenz M."/>
            <person name="Spormann A.M."/>
            <person name="Op den Camp H."/>
            <person name="Overmann J."/>
            <person name="Amann R."/>
            <person name="Jetten M.S.M."/>
            <person name="Mascher T."/>
            <person name="Medema M.H."/>
            <person name="Devos D.P."/>
            <person name="Kaster A.-K."/>
            <person name="Ovreas L."/>
            <person name="Rohde M."/>
            <person name="Galperin M.Y."/>
            <person name="Jogler C."/>
        </authorList>
    </citation>
    <scope>NUCLEOTIDE SEQUENCE [LARGE SCALE GENOMIC DNA]</scope>
    <source>
        <strain evidence="3 4">Poly30</strain>
    </source>
</reference>
<dbReference type="AlphaFoldDB" id="A0A518EMT5"/>
<evidence type="ECO:0000313" key="3">
    <source>
        <dbReference type="EMBL" id="QDV05381.1"/>
    </source>
</evidence>
<evidence type="ECO:0000259" key="2">
    <source>
        <dbReference type="Pfam" id="PF13360"/>
    </source>
</evidence>
<dbReference type="Proteomes" id="UP000320390">
    <property type="component" value="Chromosome"/>
</dbReference>
<accession>A0A518EMT5</accession>
<evidence type="ECO:0000256" key="1">
    <source>
        <dbReference type="SAM" id="SignalP"/>
    </source>
</evidence>
<proteinExistence type="predicted"/>
<evidence type="ECO:0000313" key="4">
    <source>
        <dbReference type="Proteomes" id="UP000320390"/>
    </source>
</evidence>
<dbReference type="RefSeq" id="WP_145194794.1">
    <property type="nucleotide sequence ID" value="NZ_CP036434.1"/>
</dbReference>
<dbReference type="GO" id="GO:0016740">
    <property type="term" value="F:transferase activity"/>
    <property type="evidence" value="ECO:0007669"/>
    <property type="project" value="UniProtKB-KW"/>
</dbReference>
<organism evidence="3 4">
    <name type="scientific">Saltatorellus ferox</name>
    <dbReference type="NCBI Taxonomy" id="2528018"/>
    <lineage>
        <taxon>Bacteria</taxon>
        <taxon>Pseudomonadati</taxon>
        <taxon>Planctomycetota</taxon>
        <taxon>Planctomycetia</taxon>
        <taxon>Planctomycetia incertae sedis</taxon>
        <taxon>Saltatorellus</taxon>
    </lineage>
</organism>
<feature type="domain" description="Pyrrolo-quinoline quinone repeat" evidence="2">
    <location>
        <begin position="38"/>
        <end position="294"/>
    </location>
</feature>
<feature type="chain" id="PRO_5022200155" evidence="1">
    <location>
        <begin position="23"/>
        <end position="319"/>
    </location>
</feature>
<name>A0A518EMT5_9BACT</name>